<dbReference type="InterPro" id="IPR025332">
    <property type="entry name" value="DUF4238"/>
</dbReference>
<dbReference type="Proteomes" id="UP001305498">
    <property type="component" value="Chromosome"/>
</dbReference>
<name>A0AA97FFJ1_9MICO</name>
<keyword evidence="2" id="KW-1185">Reference proteome</keyword>
<proteinExistence type="predicted"/>
<evidence type="ECO:0000313" key="1">
    <source>
        <dbReference type="EMBL" id="WOF21678.1"/>
    </source>
</evidence>
<dbReference type="EMBL" id="CP118157">
    <property type="protein sequence ID" value="WOF21678.1"/>
    <property type="molecule type" value="Genomic_DNA"/>
</dbReference>
<protein>
    <submittedName>
        <fullName evidence="1">DUF4238 domain-containing protein</fullName>
    </submittedName>
</protein>
<organism evidence="1 2">
    <name type="scientific">Microbacterium betulae</name>
    <dbReference type="NCBI Taxonomy" id="2981139"/>
    <lineage>
        <taxon>Bacteria</taxon>
        <taxon>Bacillati</taxon>
        <taxon>Actinomycetota</taxon>
        <taxon>Actinomycetes</taxon>
        <taxon>Micrococcales</taxon>
        <taxon>Microbacteriaceae</taxon>
        <taxon>Microbacterium</taxon>
    </lineage>
</organism>
<evidence type="ECO:0000313" key="2">
    <source>
        <dbReference type="Proteomes" id="UP001305498"/>
    </source>
</evidence>
<reference evidence="1 2" key="1">
    <citation type="submission" date="2023-02" db="EMBL/GenBank/DDBJ databases">
        <title>Microbacterium betulae sp. nov., isolated from birch wood.</title>
        <authorList>
            <person name="Pasciak M."/>
            <person name="Pawlik K.J."/>
            <person name="Martynowski D."/>
            <person name="Laczmanski L."/>
            <person name="Ciekot J."/>
            <person name="Szponar B."/>
            <person name="Wojcik-Fatla A."/>
            <person name="Mackiewicz B."/>
            <person name="Farian E."/>
            <person name="Cholewa G."/>
            <person name="Cholewa A."/>
            <person name="Dutkiewicz J."/>
        </authorList>
    </citation>
    <scope>NUCLEOTIDE SEQUENCE [LARGE SCALE GENOMIC DNA]</scope>
    <source>
        <strain evidence="1 2">AB</strain>
    </source>
</reference>
<dbReference type="KEGG" id="mbet:N8K70_09760"/>
<sequence length="385" mass="43777">MSGTTSDSIWEVAWRNAEAMTAAGQEPRRHHLLPRFYLQRWAVEDRVRVIDLERNRNAYEPAPEQAAVETDFYRLPDADGVSPVYWEAWLSQVEGHAASAFQVLDTDRPGDLDEEQHQWLTLFLATQMTRGRKAREKRRAMLAEELTQVLDAYGPENLADELRQGDLFAYGADDSLETIMADVERFRADPSQLPLTREQDLEVFARTAAHVAGLLTMRHFAIYTTPRALITSDEPMVELHEDMAAPALWGGVWGAPIFAFPIGPYRVAAFYRRDIEPRQAGSRLSIEETLDLNAALLANAHSFAIARPGDRIAERLFLPDAPRSYRSSRHTNPETKAMLFRLWAPSRWEGRSDAPTRVVSRWWPPYVPPASPPTDEEQKIIDGWA</sequence>
<dbReference type="AlphaFoldDB" id="A0AA97FFJ1"/>
<accession>A0AA97FFJ1</accession>
<dbReference type="RefSeq" id="WP_317138156.1">
    <property type="nucleotide sequence ID" value="NZ_CP118157.1"/>
</dbReference>
<dbReference type="Pfam" id="PF14022">
    <property type="entry name" value="DUF4238"/>
    <property type="match status" value="1"/>
</dbReference>
<gene>
    <name evidence="1" type="ORF">N8K70_09760</name>
</gene>